<keyword evidence="8" id="KW-1185">Reference proteome</keyword>
<dbReference type="InterPro" id="IPR036156">
    <property type="entry name" value="Beta-gal/glucu_dom_sf"/>
</dbReference>
<evidence type="ECO:0000256" key="3">
    <source>
        <dbReference type="ARBA" id="ARBA00023295"/>
    </source>
</evidence>
<proteinExistence type="inferred from homology"/>
<dbReference type="Pfam" id="PF00703">
    <property type="entry name" value="Glyco_hydro_2"/>
    <property type="match status" value="1"/>
</dbReference>
<accession>A0A917HCB2</accession>
<dbReference type="SUPFAM" id="SSF49303">
    <property type="entry name" value="beta-Galactosidase/glucuronidase domain"/>
    <property type="match status" value="3"/>
</dbReference>
<keyword evidence="3" id="KW-0326">Glycosidase</keyword>
<dbReference type="GO" id="GO:0004553">
    <property type="term" value="F:hydrolase activity, hydrolyzing O-glycosyl compounds"/>
    <property type="evidence" value="ECO:0007669"/>
    <property type="project" value="InterPro"/>
</dbReference>
<evidence type="ECO:0000259" key="6">
    <source>
        <dbReference type="Pfam" id="PF22666"/>
    </source>
</evidence>
<dbReference type="InterPro" id="IPR017853">
    <property type="entry name" value="GH"/>
</dbReference>
<keyword evidence="2" id="KW-0378">Hydrolase</keyword>
<dbReference type="EMBL" id="BMGT01000002">
    <property type="protein sequence ID" value="GGG75027.1"/>
    <property type="molecule type" value="Genomic_DNA"/>
</dbReference>
<dbReference type="Proteomes" id="UP000647241">
    <property type="component" value="Unassembled WGS sequence"/>
</dbReference>
<dbReference type="SUPFAM" id="SSF51445">
    <property type="entry name" value="(Trans)glycosidases"/>
    <property type="match status" value="1"/>
</dbReference>
<dbReference type="Gene3D" id="3.20.20.80">
    <property type="entry name" value="Glycosidases"/>
    <property type="match status" value="1"/>
</dbReference>
<organism evidence="7 8">
    <name type="scientific">Edaphobacter dinghuensis</name>
    <dbReference type="NCBI Taxonomy" id="1560005"/>
    <lineage>
        <taxon>Bacteria</taxon>
        <taxon>Pseudomonadati</taxon>
        <taxon>Acidobacteriota</taxon>
        <taxon>Terriglobia</taxon>
        <taxon>Terriglobales</taxon>
        <taxon>Acidobacteriaceae</taxon>
        <taxon>Edaphobacter</taxon>
    </lineage>
</organism>
<sequence>MEEDGVYPNLYNGMNLLKTVPLDLYLQDWWYRTTFVVPADQQVYQLDFPGINYRAEIWLNGNLIADSHQVVGMYVAHRFDVTRWIKPGASNVLAVKVTPERLVQDVNGVELGDSWFDWINWKYLGYKGALKSGAHGVSFVSDRNAGIWKPVYLRMSGAVTVSDTTVNTELPLPQLTSARLTIYAELHNLTDHPVSGVLRGTISRSGKPSIQIEQQLSLASDEAREISFDPQKYSQLVVQHPDLWWPYTMGKPNLYTLDLEFLEGQQVSDMSHIRFGIRTITQHRDHDEQFPKVGTGGSFYLQVNGRDFLARGADYSPDLLYRYDAGRDEAIMRYVKDMGLNMLRWESKIASDHMVELADEQGVPVMFGWMCCNQWEKWNQWSAEDYRVADASLRSQILMLRPHASVFIWANGSDGLPPPPVRSAYHKILTDLHWQNAIVDTVSSYARNDKGEREWSGIHMEGPYSWRPPTYWFSGRYAAARGACAEQGDNEHIPPYESLKRFIPADKLWPINETWYFHAGSNPGNSTLSNIQKVIDRRYGPSSSAEEFARKAQLAHYEDTRAQFEDFAANGWANHKMTLYWMLNTPWPSFFGHLFDYYLKPGGAYYGAKKGLRPLSVVFDSYAIGDHSQAKITVVNQTPVQHNGLRARVRIYDLDGNVRYDRSAADIVVASGGAVHVLNLPRLKDLTPVYFVRCQLFDNSGKPLVNNVYWQSTKDDDLGPPSNDNAFDLKQASWADMTALNTMRSVPLELSASETVAGGESHVTIRLRNTGRGVAFFERAEITSNRGGDEILPIQYDDNYVTVFPGEAVEIHGTLRQMDGRATWIKLAGYNTPEEIVSIGRTK</sequence>
<protein>
    <submittedName>
        <fullName evidence="7">Beta-mannosidase</fullName>
    </submittedName>
</protein>
<reference evidence="7" key="1">
    <citation type="journal article" date="2014" name="Int. J. Syst. Evol. Microbiol.">
        <title>Complete genome sequence of Corynebacterium casei LMG S-19264T (=DSM 44701T), isolated from a smear-ripened cheese.</title>
        <authorList>
            <consortium name="US DOE Joint Genome Institute (JGI-PGF)"/>
            <person name="Walter F."/>
            <person name="Albersmeier A."/>
            <person name="Kalinowski J."/>
            <person name="Ruckert C."/>
        </authorList>
    </citation>
    <scope>NUCLEOTIDE SEQUENCE</scope>
    <source>
        <strain evidence="7">CGMCC 1.12997</strain>
    </source>
</reference>
<dbReference type="SUPFAM" id="SSF49785">
    <property type="entry name" value="Galactose-binding domain-like"/>
    <property type="match status" value="1"/>
</dbReference>
<evidence type="ECO:0000256" key="1">
    <source>
        <dbReference type="ARBA" id="ARBA00007401"/>
    </source>
</evidence>
<name>A0A917HCB2_9BACT</name>
<feature type="domain" description="Glycoside hydrolase family 2 immunoglobulin-like beta-sandwich" evidence="4">
    <location>
        <begin position="160"/>
        <end position="278"/>
    </location>
</feature>
<evidence type="ECO:0000259" key="5">
    <source>
        <dbReference type="Pfam" id="PF18368"/>
    </source>
</evidence>
<dbReference type="InterPro" id="IPR041351">
    <property type="entry name" value="Ig_GlcNase"/>
</dbReference>
<feature type="domain" description="Exo-beta-D-glucosaminidase Ig-fold" evidence="5">
    <location>
        <begin position="730"/>
        <end position="832"/>
    </location>
</feature>
<comment type="similarity">
    <text evidence="1">Belongs to the glycosyl hydrolase 2 family.</text>
</comment>
<evidence type="ECO:0000313" key="7">
    <source>
        <dbReference type="EMBL" id="GGG75027.1"/>
    </source>
</evidence>
<dbReference type="PANTHER" id="PTHR43536">
    <property type="entry name" value="MANNOSYLGLYCOPROTEIN ENDO-BETA-MANNOSIDASE"/>
    <property type="match status" value="1"/>
</dbReference>
<evidence type="ECO:0000313" key="8">
    <source>
        <dbReference type="Proteomes" id="UP000647241"/>
    </source>
</evidence>
<dbReference type="InterPro" id="IPR054593">
    <property type="entry name" value="Beta-mannosidase-like_N2"/>
</dbReference>
<dbReference type="GO" id="GO:0005975">
    <property type="term" value="P:carbohydrate metabolic process"/>
    <property type="evidence" value="ECO:0007669"/>
    <property type="project" value="InterPro"/>
</dbReference>
<dbReference type="InterPro" id="IPR043534">
    <property type="entry name" value="EBDG/EBM"/>
</dbReference>
<evidence type="ECO:0000256" key="2">
    <source>
        <dbReference type="ARBA" id="ARBA00022801"/>
    </source>
</evidence>
<dbReference type="AlphaFoldDB" id="A0A917HCB2"/>
<dbReference type="InterPro" id="IPR006102">
    <property type="entry name" value="Ig-like_GH2"/>
</dbReference>
<dbReference type="PANTHER" id="PTHR43536:SF1">
    <property type="entry name" value="MANNOSYLGLYCOPROTEIN ENDO-BETA-MANNOSIDASE"/>
    <property type="match status" value="1"/>
</dbReference>
<dbReference type="InterPro" id="IPR008979">
    <property type="entry name" value="Galactose-bd-like_sf"/>
</dbReference>
<dbReference type="InterPro" id="IPR013783">
    <property type="entry name" value="Ig-like_fold"/>
</dbReference>
<dbReference type="Pfam" id="PF22666">
    <property type="entry name" value="Glyco_hydro_2_N2"/>
    <property type="match status" value="1"/>
</dbReference>
<dbReference type="Gene3D" id="2.60.40.10">
    <property type="entry name" value="Immunoglobulins"/>
    <property type="match status" value="3"/>
</dbReference>
<reference evidence="7" key="2">
    <citation type="submission" date="2020-09" db="EMBL/GenBank/DDBJ databases">
        <authorList>
            <person name="Sun Q."/>
            <person name="Zhou Y."/>
        </authorList>
    </citation>
    <scope>NUCLEOTIDE SEQUENCE</scope>
    <source>
        <strain evidence="7">CGMCC 1.12997</strain>
    </source>
</reference>
<comment type="caution">
    <text evidence="7">The sequence shown here is derived from an EMBL/GenBank/DDBJ whole genome shotgun (WGS) entry which is preliminary data.</text>
</comment>
<evidence type="ECO:0000259" key="4">
    <source>
        <dbReference type="Pfam" id="PF00703"/>
    </source>
</evidence>
<feature type="domain" description="Beta-mannosidase-like galactose-binding" evidence="6">
    <location>
        <begin position="3"/>
        <end position="100"/>
    </location>
</feature>
<dbReference type="Gene3D" id="2.60.120.260">
    <property type="entry name" value="Galactose-binding domain-like"/>
    <property type="match status" value="1"/>
</dbReference>
<gene>
    <name evidence="7" type="ORF">GCM10011585_17230</name>
</gene>
<dbReference type="Pfam" id="PF18368">
    <property type="entry name" value="Ig_GlcNase"/>
    <property type="match status" value="1"/>
</dbReference>